<feature type="domain" description="USP" evidence="2">
    <location>
        <begin position="1"/>
        <end position="224"/>
    </location>
</feature>
<feature type="region of interest" description="Disordered" evidence="1">
    <location>
        <begin position="1"/>
        <end position="25"/>
    </location>
</feature>
<dbReference type="PANTHER" id="PTHR24006">
    <property type="entry name" value="UBIQUITIN CARBOXYL-TERMINAL HYDROLASE"/>
    <property type="match status" value="1"/>
</dbReference>
<organism evidence="3">
    <name type="scientific">Spongospora subterranea</name>
    <dbReference type="NCBI Taxonomy" id="70186"/>
    <lineage>
        <taxon>Eukaryota</taxon>
        <taxon>Sar</taxon>
        <taxon>Rhizaria</taxon>
        <taxon>Endomyxa</taxon>
        <taxon>Phytomyxea</taxon>
        <taxon>Plasmodiophorida</taxon>
        <taxon>Plasmodiophoridae</taxon>
        <taxon>Spongospora</taxon>
    </lineage>
</organism>
<dbReference type="GO" id="GO:0004843">
    <property type="term" value="F:cysteine-type deubiquitinase activity"/>
    <property type="evidence" value="ECO:0007669"/>
    <property type="project" value="InterPro"/>
</dbReference>
<dbReference type="InterPro" id="IPR028889">
    <property type="entry name" value="USP"/>
</dbReference>
<reference evidence="3" key="1">
    <citation type="submission" date="2015-04" db="EMBL/GenBank/DDBJ databases">
        <title>The genome sequence of the plant pathogenic Rhizarian Plasmodiophora brassicae reveals insights in its biotrophic life cycle and the origin of chitin synthesis.</title>
        <authorList>
            <person name="Schwelm A."/>
            <person name="Fogelqvist J."/>
            <person name="Knaust A."/>
            <person name="Julke S."/>
            <person name="Lilja T."/>
            <person name="Dhandapani V."/>
            <person name="Bonilla-Rosso G."/>
            <person name="Karlsson M."/>
            <person name="Shevchenko A."/>
            <person name="Choi S.R."/>
            <person name="Kim H.G."/>
            <person name="Park J.Y."/>
            <person name="Lim Y.P."/>
            <person name="Ludwig-Muller J."/>
            <person name="Dixelius C."/>
        </authorList>
    </citation>
    <scope>NUCLEOTIDE SEQUENCE</scope>
    <source>
        <tissue evidence="3">Potato root galls</tissue>
    </source>
</reference>
<dbReference type="InterPro" id="IPR038765">
    <property type="entry name" value="Papain-like_cys_pep_sf"/>
</dbReference>
<feature type="compositionally biased region" description="Polar residues" evidence="1">
    <location>
        <begin position="1"/>
        <end position="14"/>
    </location>
</feature>
<protein>
    <recommendedName>
        <fullName evidence="2">USP domain-containing protein</fullName>
    </recommendedName>
</protein>
<evidence type="ECO:0000313" key="3">
    <source>
        <dbReference type="EMBL" id="CRZ04354.1"/>
    </source>
</evidence>
<dbReference type="InterPro" id="IPR001394">
    <property type="entry name" value="Peptidase_C19_UCH"/>
</dbReference>
<dbReference type="SUPFAM" id="SSF54001">
    <property type="entry name" value="Cysteine proteinases"/>
    <property type="match status" value="1"/>
</dbReference>
<dbReference type="Pfam" id="PF00443">
    <property type="entry name" value="UCH"/>
    <property type="match status" value="1"/>
</dbReference>
<dbReference type="Gene3D" id="3.90.70.10">
    <property type="entry name" value="Cysteine proteinases"/>
    <property type="match status" value="1"/>
</dbReference>
<dbReference type="AlphaFoldDB" id="A0A0H5R7U5"/>
<proteinExistence type="predicted"/>
<dbReference type="GO" id="GO:0005634">
    <property type="term" value="C:nucleus"/>
    <property type="evidence" value="ECO:0007669"/>
    <property type="project" value="TreeGrafter"/>
</dbReference>
<dbReference type="PROSITE" id="PS50235">
    <property type="entry name" value="USP_3"/>
    <property type="match status" value="1"/>
</dbReference>
<dbReference type="GO" id="GO:0016579">
    <property type="term" value="P:protein deubiquitination"/>
    <property type="evidence" value="ECO:0007669"/>
    <property type="project" value="InterPro"/>
</dbReference>
<dbReference type="GO" id="GO:0005829">
    <property type="term" value="C:cytosol"/>
    <property type="evidence" value="ECO:0007669"/>
    <property type="project" value="TreeGrafter"/>
</dbReference>
<accession>A0A0H5R7U5</accession>
<evidence type="ECO:0000256" key="1">
    <source>
        <dbReference type="SAM" id="MobiDB-lite"/>
    </source>
</evidence>
<name>A0A0H5R7U5_9EUKA</name>
<dbReference type="CDD" id="cd02257">
    <property type="entry name" value="Peptidase_C19"/>
    <property type="match status" value="1"/>
</dbReference>
<dbReference type="EMBL" id="HACM01003912">
    <property type="protein sequence ID" value="CRZ04354.1"/>
    <property type="molecule type" value="Transcribed_RNA"/>
</dbReference>
<evidence type="ECO:0000259" key="2">
    <source>
        <dbReference type="PROSITE" id="PS50235"/>
    </source>
</evidence>
<sequence length="224" mass="24853">MQENNLLPTPQEATTLGGEGSPAPITQQDISEVYQSVMQSLLSSVSQNEDLTSSFHKIFTIAVSPQLFDGDDVKSLPNTPTQCLQLHIPEGGSQPNIPAMINELRTPSRVENGDQATFAKFDSFPAVLALHVMRYRFAQQLGSKITTRVIAPFQLELEDFPDKYSLHASLNHVGDSCNNGHYIAVVHGKDQVWRRFDDTKVSVLSDEDACQLIEDGFMLIYVKD</sequence>
<dbReference type="InterPro" id="IPR050164">
    <property type="entry name" value="Peptidase_C19"/>
</dbReference>